<dbReference type="EMBL" id="CP060436">
    <property type="protein sequence ID" value="QPM89363.1"/>
    <property type="molecule type" value="Genomic_DNA"/>
</dbReference>
<protein>
    <submittedName>
        <fullName evidence="1">Uncharacterized protein</fullName>
    </submittedName>
</protein>
<accession>A0A418SDA4</accession>
<dbReference type="AlphaFoldDB" id="A0A418SDA4"/>
<organism evidence="1 2">
    <name type="scientific">Pseudooceanicola algae</name>
    <dbReference type="NCBI Taxonomy" id="1537215"/>
    <lineage>
        <taxon>Bacteria</taxon>
        <taxon>Pseudomonadati</taxon>
        <taxon>Pseudomonadota</taxon>
        <taxon>Alphaproteobacteria</taxon>
        <taxon>Rhodobacterales</taxon>
        <taxon>Paracoccaceae</taxon>
        <taxon>Pseudooceanicola</taxon>
    </lineage>
</organism>
<proteinExistence type="predicted"/>
<keyword evidence="2" id="KW-1185">Reference proteome</keyword>
<reference evidence="1 2" key="1">
    <citation type="submission" date="2020-08" db="EMBL/GenBank/DDBJ databases">
        <title>Genome sequence of Rhodobacteraceae bacterium Lw-13e.</title>
        <authorList>
            <person name="Poehlein A."/>
            <person name="Wolter L."/>
            <person name="Daniel R."/>
            <person name="Brinkhoff T."/>
        </authorList>
    </citation>
    <scope>NUCLEOTIDE SEQUENCE [LARGE SCALE GENOMIC DNA]</scope>
    <source>
        <strain evidence="1 2">Lw-13e</strain>
    </source>
</reference>
<evidence type="ECO:0000313" key="1">
    <source>
        <dbReference type="EMBL" id="QPM89363.1"/>
    </source>
</evidence>
<evidence type="ECO:0000313" key="2">
    <source>
        <dbReference type="Proteomes" id="UP000283786"/>
    </source>
</evidence>
<dbReference type="Proteomes" id="UP000283786">
    <property type="component" value="Chromosome"/>
</dbReference>
<dbReference type="KEGG" id="palw:PSAL_005790"/>
<name>A0A418SDA4_9RHOB</name>
<sequence length="51" mass="6018">MLKRLGMEIAGHWFDIWSARAGRIASGWSRRSRRWAKKSEKFFHKASGGRR</sequence>
<gene>
    <name evidence="1" type="ORF">PSAL_005790</name>
</gene>